<dbReference type="PANTHER" id="PTHR12992:SF11">
    <property type="entry name" value="MITOCHONDRIAL COENZYME A DIPHOSPHATASE NUDT8"/>
    <property type="match status" value="1"/>
</dbReference>
<dbReference type="InterPro" id="IPR000086">
    <property type="entry name" value="NUDIX_hydrolase_dom"/>
</dbReference>
<comment type="cofactor">
    <cofactor evidence="1">
        <name>Mn(2+)</name>
        <dbReference type="ChEBI" id="CHEBI:29035"/>
    </cofactor>
</comment>
<comment type="cofactor">
    <cofactor evidence="2">
        <name>Mg(2+)</name>
        <dbReference type="ChEBI" id="CHEBI:18420"/>
    </cofactor>
</comment>
<name>A0A484H643_9ZZZZ</name>
<evidence type="ECO:0000256" key="1">
    <source>
        <dbReference type="ARBA" id="ARBA00001936"/>
    </source>
</evidence>
<dbReference type="InterPro" id="IPR045121">
    <property type="entry name" value="CoAse"/>
</dbReference>
<accession>A0A484H643</accession>
<keyword evidence="5" id="KW-0460">Magnesium</keyword>
<sequence>MTRADLFARLIVTTRRPKRYRTLSGVLSAVLVPLIEHADDITVLLTKRTEHLAHHRGQVCFPGGRAEDADHGPVDTALREAFEEVGVSPDSVTLIGCLEDYKTLTGFVVTPVVGLIRPPLILRTALEEVAVAFEMPLTFLLNPTNHRCLTPVHSQFVRTTYAIPYQSYYIWGATAAILMALYQIVAASGPCAPTGYYGISSTAGEA</sequence>
<gene>
    <name evidence="8" type="ORF">RIEGSTA812A_PEG_268</name>
</gene>
<dbReference type="InterPro" id="IPR015797">
    <property type="entry name" value="NUDIX_hydrolase-like_dom_sf"/>
</dbReference>
<evidence type="ECO:0000256" key="2">
    <source>
        <dbReference type="ARBA" id="ARBA00001946"/>
    </source>
</evidence>
<proteinExistence type="predicted"/>
<evidence type="ECO:0000256" key="3">
    <source>
        <dbReference type="ARBA" id="ARBA00022723"/>
    </source>
</evidence>
<dbReference type="AlphaFoldDB" id="A0A484H643"/>
<reference evidence="8" key="1">
    <citation type="submission" date="2018-10" db="EMBL/GenBank/DDBJ databases">
        <authorList>
            <person name="Gruber-Vodicka H."/>
            <person name="Jaeckle O."/>
        </authorList>
    </citation>
    <scope>NUCLEOTIDE SEQUENCE</scope>
</reference>
<dbReference type="EMBL" id="LR026963">
    <property type="protein sequence ID" value="VBB68795.1"/>
    <property type="molecule type" value="Genomic_DNA"/>
</dbReference>
<dbReference type="Pfam" id="PF00293">
    <property type="entry name" value="NUDIX"/>
    <property type="match status" value="1"/>
</dbReference>
<dbReference type="GO" id="GO:0046872">
    <property type="term" value="F:metal ion binding"/>
    <property type="evidence" value="ECO:0007669"/>
    <property type="project" value="UniProtKB-KW"/>
</dbReference>
<keyword evidence="4 8" id="KW-0378">Hydrolase</keyword>
<evidence type="ECO:0000313" key="8">
    <source>
        <dbReference type="EMBL" id="VBB68795.1"/>
    </source>
</evidence>
<dbReference type="SUPFAM" id="SSF55811">
    <property type="entry name" value="Nudix"/>
    <property type="match status" value="1"/>
</dbReference>
<dbReference type="PANTHER" id="PTHR12992">
    <property type="entry name" value="NUDIX HYDROLASE"/>
    <property type="match status" value="1"/>
</dbReference>
<dbReference type="Gene3D" id="3.90.79.10">
    <property type="entry name" value="Nucleoside Triphosphate Pyrophosphohydrolase"/>
    <property type="match status" value="1"/>
</dbReference>
<dbReference type="GO" id="GO:0010945">
    <property type="term" value="F:coenzyme A diphosphatase activity"/>
    <property type="evidence" value="ECO:0007669"/>
    <property type="project" value="InterPro"/>
</dbReference>
<dbReference type="CDD" id="cd03426">
    <property type="entry name" value="NUDIX_CoAse_Nudt7"/>
    <property type="match status" value="1"/>
</dbReference>
<protein>
    <submittedName>
        <fullName evidence="8">Hypothetical nudix hydrolase YeaB</fullName>
    </submittedName>
</protein>
<evidence type="ECO:0000256" key="6">
    <source>
        <dbReference type="ARBA" id="ARBA00023211"/>
    </source>
</evidence>
<dbReference type="NCBIfam" id="NF007980">
    <property type="entry name" value="PRK10707.1"/>
    <property type="match status" value="1"/>
</dbReference>
<evidence type="ECO:0000256" key="5">
    <source>
        <dbReference type="ARBA" id="ARBA00022842"/>
    </source>
</evidence>
<feature type="domain" description="Nudix hydrolase" evidence="7">
    <location>
        <begin position="25"/>
        <end position="157"/>
    </location>
</feature>
<keyword evidence="3" id="KW-0479">Metal-binding</keyword>
<dbReference type="PROSITE" id="PS51462">
    <property type="entry name" value="NUDIX"/>
    <property type="match status" value="1"/>
</dbReference>
<evidence type="ECO:0000259" key="7">
    <source>
        <dbReference type="PROSITE" id="PS51462"/>
    </source>
</evidence>
<evidence type="ECO:0000256" key="4">
    <source>
        <dbReference type="ARBA" id="ARBA00022801"/>
    </source>
</evidence>
<keyword evidence="6" id="KW-0464">Manganese</keyword>
<organism evidence="8">
    <name type="scientific">invertebrate metagenome</name>
    <dbReference type="NCBI Taxonomy" id="1711999"/>
    <lineage>
        <taxon>unclassified sequences</taxon>
        <taxon>metagenomes</taxon>
        <taxon>organismal metagenomes</taxon>
    </lineage>
</organism>